<evidence type="ECO:0000259" key="6">
    <source>
        <dbReference type="Pfam" id="PF04542"/>
    </source>
</evidence>
<dbReference type="GO" id="GO:0003677">
    <property type="term" value="F:DNA binding"/>
    <property type="evidence" value="ECO:0007669"/>
    <property type="project" value="InterPro"/>
</dbReference>
<dbReference type="EMBL" id="BMQD01000018">
    <property type="protein sequence ID" value="GGK86040.1"/>
    <property type="molecule type" value="Genomic_DNA"/>
</dbReference>
<dbReference type="Pfam" id="PF08281">
    <property type="entry name" value="Sigma70_r4_2"/>
    <property type="match status" value="1"/>
</dbReference>
<dbReference type="SUPFAM" id="SSF88659">
    <property type="entry name" value="Sigma3 and sigma4 domains of RNA polymerase sigma factors"/>
    <property type="match status" value="1"/>
</dbReference>
<dbReference type="Pfam" id="PF04542">
    <property type="entry name" value="Sigma70_r2"/>
    <property type="match status" value="1"/>
</dbReference>
<dbReference type="GO" id="GO:0006352">
    <property type="term" value="P:DNA-templated transcription initiation"/>
    <property type="evidence" value="ECO:0007669"/>
    <property type="project" value="InterPro"/>
</dbReference>
<dbReference type="RefSeq" id="WP_307729038.1">
    <property type="nucleotide sequence ID" value="NZ_BMQD01000018.1"/>
</dbReference>
<proteinExistence type="inferred from homology"/>
<dbReference type="PANTHER" id="PTHR43133:SF25">
    <property type="entry name" value="RNA POLYMERASE SIGMA FACTOR RFAY-RELATED"/>
    <property type="match status" value="1"/>
</dbReference>
<protein>
    <submittedName>
        <fullName evidence="8">DNA-directed RNA polymerase sigma-70 factor</fullName>
    </submittedName>
</protein>
<dbReference type="AlphaFoldDB" id="A0AA37BKR5"/>
<keyword evidence="3" id="KW-0731">Sigma factor</keyword>
<accession>A0AA37BKR5</accession>
<evidence type="ECO:0000256" key="5">
    <source>
        <dbReference type="SAM" id="MobiDB-lite"/>
    </source>
</evidence>
<evidence type="ECO:0000256" key="3">
    <source>
        <dbReference type="ARBA" id="ARBA00023082"/>
    </source>
</evidence>
<sequence length="237" mass="24869">MTAPPRTALSAAGTGRTPPAVEDAGRTPSAEGAGRTPSAEGAGRTPPVEDAGTGPFSLDDPEAFGAVFDACFAEIHRYVAQRLGPDHAEDVVAETFLTAFRKRASYDPSRAGVRAWLYGIATNLVGRHRRLEVRTLRALGRHGPDADAPGHDERVAARVSAQSLRPELAAAVAGLDRRDRDVLLLVALAGLSHEEIATALGIPYGTVGSRLSRARKKLRAALGGGNPMLDPEETGRG</sequence>
<evidence type="ECO:0000313" key="8">
    <source>
        <dbReference type="EMBL" id="GGK86040.1"/>
    </source>
</evidence>
<dbReference type="Gene3D" id="1.10.10.10">
    <property type="entry name" value="Winged helix-like DNA-binding domain superfamily/Winged helix DNA-binding domain"/>
    <property type="match status" value="1"/>
</dbReference>
<dbReference type="InterPro" id="IPR013325">
    <property type="entry name" value="RNA_pol_sigma_r2"/>
</dbReference>
<reference evidence="8" key="2">
    <citation type="submission" date="2022-09" db="EMBL/GenBank/DDBJ databases">
        <authorList>
            <person name="Sun Q."/>
            <person name="Ohkuma M."/>
        </authorList>
    </citation>
    <scope>NUCLEOTIDE SEQUENCE</scope>
    <source>
        <strain evidence="8">JCM 3093</strain>
    </source>
</reference>
<dbReference type="InterPro" id="IPR013249">
    <property type="entry name" value="RNA_pol_sigma70_r4_t2"/>
</dbReference>
<dbReference type="NCBIfam" id="TIGR02937">
    <property type="entry name" value="sigma70-ECF"/>
    <property type="match status" value="1"/>
</dbReference>
<keyword evidence="8" id="KW-0240">DNA-directed RNA polymerase</keyword>
<dbReference type="InterPro" id="IPR013324">
    <property type="entry name" value="RNA_pol_sigma_r3/r4-like"/>
</dbReference>
<reference evidence="8" key="1">
    <citation type="journal article" date="2014" name="Int. J. Syst. Evol. Microbiol.">
        <title>Complete genome sequence of Corynebacterium casei LMG S-19264T (=DSM 44701T), isolated from a smear-ripened cheese.</title>
        <authorList>
            <consortium name="US DOE Joint Genome Institute (JGI-PGF)"/>
            <person name="Walter F."/>
            <person name="Albersmeier A."/>
            <person name="Kalinowski J."/>
            <person name="Ruckert C."/>
        </authorList>
    </citation>
    <scope>NUCLEOTIDE SEQUENCE</scope>
    <source>
        <strain evidence="8">JCM 3093</strain>
    </source>
</reference>
<comment type="caution">
    <text evidence="8">The sequence shown here is derived from an EMBL/GenBank/DDBJ whole genome shotgun (WGS) entry which is preliminary data.</text>
</comment>
<gene>
    <name evidence="8" type="primary">rpoE</name>
    <name evidence="8" type="ORF">GCM10010126_51540</name>
</gene>
<keyword evidence="2" id="KW-0805">Transcription regulation</keyword>
<feature type="domain" description="RNA polymerase sigma factor 70 region 4 type 2" evidence="7">
    <location>
        <begin position="167"/>
        <end position="218"/>
    </location>
</feature>
<dbReference type="InterPro" id="IPR007627">
    <property type="entry name" value="RNA_pol_sigma70_r2"/>
</dbReference>
<dbReference type="PANTHER" id="PTHR43133">
    <property type="entry name" value="RNA POLYMERASE ECF-TYPE SIGMA FACTO"/>
    <property type="match status" value="1"/>
</dbReference>
<keyword evidence="4" id="KW-0804">Transcription</keyword>
<dbReference type="GO" id="GO:0016987">
    <property type="term" value="F:sigma factor activity"/>
    <property type="evidence" value="ECO:0007669"/>
    <property type="project" value="UniProtKB-KW"/>
</dbReference>
<organism evidence="8 9">
    <name type="scientific">Planomonospora parontospora</name>
    <dbReference type="NCBI Taxonomy" id="58119"/>
    <lineage>
        <taxon>Bacteria</taxon>
        <taxon>Bacillati</taxon>
        <taxon>Actinomycetota</taxon>
        <taxon>Actinomycetes</taxon>
        <taxon>Streptosporangiales</taxon>
        <taxon>Streptosporangiaceae</taxon>
        <taxon>Planomonospora</taxon>
    </lineage>
</organism>
<dbReference type="Gene3D" id="1.10.1740.10">
    <property type="match status" value="1"/>
</dbReference>
<dbReference type="InterPro" id="IPR036388">
    <property type="entry name" value="WH-like_DNA-bd_sf"/>
</dbReference>
<evidence type="ECO:0000256" key="2">
    <source>
        <dbReference type="ARBA" id="ARBA00023015"/>
    </source>
</evidence>
<dbReference type="CDD" id="cd06171">
    <property type="entry name" value="Sigma70_r4"/>
    <property type="match status" value="1"/>
</dbReference>
<dbReference type="Proteomes" id="UP000627984">
    <property type="component" value="Unassembled WGS sequence"/>
</dbReference>
<evidence type="ECO:0000256" key="4">
    <source>
        <dbReference type="ARBA" id="ARBA00023163"/>
    </source>
</evidence>
<dbReference type="InterPro" id="IPR014284">
    <property type="entry name" value="RNA_pol_sigma-70_dom"/>
</dbReference>
<evidence type="ECO:0000256" key="1">
    <source>
        <dbReference type="ARBA" id="ARBA00010641"/>
    </source>
</evidence>
<feature type="domain" description="RNA polymerase sigma-70 region 2" evidence="6">
    <location>
        <begin position="75"/>
        <end position="131"/>
    </location>
</feature>
<feature type="region of interest" description="Disordered" evidence="5">
    <location>
        <begin position="1"/>
        <end position="57"/>
    </location>
</feature>
<comment type="similarity">
    <text evidence="1">Belongs to the sigma-70 factor family. ECF subfamily.</text>
</comment>
<dbReference type="SUPFAM" id="SSF88946">
    <property type="entry name" value="Sigma2 domain of RNA polymerase sigma factors"/>
    <property type="match status" value="1"/>
</dbReference>
<evidence type="ECO:0000313" key="9">
    <source>
        <dbReference type="Proteomes" id="UP000627984"/>
    </source>
</evidence>
<dbReference type="InterPro" id="IPR039425">
    <property type="entry name" value="RNA_pol_sigma-70-like"/>
</dbReference>
<evidence type="ECO:0000259" key="7">
    <source>
        <dbReference type="Pfam" id="PF08281"/>
    </source>
</evidence>
<name>A0AA37BKR5_9ACTN</name>
<dbReference type="GO" id="GO:0000428">
    <property type="term" value="C:DNA-directed RNA polymerase complex"/>
    <property type="evidence" value="ECO:0007669"/>
    <property type="project" value="UniProtKB-KW"/>
</dbReference>